<evidence type="ECO:0000313" key="1">
    <source>
        <dbReference type="EMBL" id="GAN36471.1"/>
    </source>
</evidence>
<reference evidence="2" key="1">
    <citation type="submission" date="2014-05" db="EMBL/GenBank/DDBJ databases">
        <title>Whole genome sequencing of Lactobacillus casei NRIC0644.</title>
        <authorList>
            <person name="Atarashi H."/>
            <person name="Yoshida Y."/>
            <person name="Fujimura S."/>
            <person name="Tanaka N."/>
            <person name="Shiwa Y."/>
            <person name="Yoshikawa H."/>
            <person name="Okada S."/>
            <person name="Nakagawa J."/>
        </authorList>
    </citation>
    <scope>NUCLEOTIDE SEQUENCE [LARGE SCALE GENOMIC DNA]</scope>
    <source>
        <strain evidence="2">NRIC0644</strain>
    </source>
</reference>
<organism evidence="1 2">
    <name type="scientific">Lacticaseibacillus paracasei NRIC 0644</name>
    <dbReference type="NCBI Taxonomy" id="1435038"/>
    <lineage>
        <taxon>Bacteria</taxon>
        <taxon>Bacillati</taxon>
        <taxon>Bacillota</taxon>
        <taxon>Bacilli</taxon>
        <taxon>Lactobacillales</taxon>
        <taxon>Lactobacillaceae</taxon>
        <taxon>Lacticaseibacillus</taxon>
    </lineage>
</organism>
<dbReference type="Proteomes" id="UP000032552">
    <property type="component" value="Unassembled WGS sequence"/>
</dbReference>
<comment type="caution">
    <text evidence="1">The sequence shown here is derived from an EMBL/GenBank/DDBJ whole genome shotgun (WGS) entry which is preliminary data.</text>
</comment>
<gene>
    <name evidence="1" type="ORF">LC0644_1060</name>
</gene>
<protein>
    <recommendedName>
        <fullName evidence="3">Phage head-tail adaptor</fullName>
    </recommendedName>
</protein>
<proteinExistence type="predicted"/>
<evidence type="ECO:0008006" key="3">
    <source>
        <dbReference type="Google" id="ProtNLM"/>
    </source>
</evidence>
<accession>A0A0C9PNE6</accession>
<name>A0A0C9PNE6_LACPA</name>
<dbReference type="EMBL" id="BAYM01000080">
    <property type="protein sequence ID" value="GAN36471.1"/>
    <property type="molecule type" value="Genomic_DNA"/>
</dbReference>
<sequence length="117" mass="13210">MAFKVYSTDDNAKIAAWSDDLILIGAGTGETDDYGNDVGTETRTTVQAIRRNITSYEFYRAAQSGIKPQIAFTIHPYEYSGQQLAEYDGCKLSLIRQYLRDDDNLELYYSEKVGDQS</sequence>
<dbReference type="AlphaFoldDB" id="A0A0C9PNE6"/>
<dbReference type="RefSeq" id="WP_045624824.1">
    <property type="nucleotide sequence ID" value="NZ_BAYM01000080.1"/>
</dbReference>
<evidence type="ECO:0000313" key="2">
    <source>
        <dbReference type="Proteomes" id="UP000032552"/>
    </source>
</evidence>